<evidence type="ECO:0000313" key="3">
    <source>
        <dbReference type="Proteomes" id="UP000620124"/>
    </source>
</evidence>
<gene>
    <name evidence="2" type="ORF">MVEN_00082800</name>
</gene>
<dbReference type="EMBL" id="JACAZI010000001">
    <property type="protein sequence ID" value="KAF7372233.1"/>
    <property type="molecule type" value="Genomic_DNA"/>
</dbReference>
<evidence type="ECO:0000313" key="2">
    <source>
        <dbReference type="EMBL" id="KAF7372233.1"/>
    </source>
</evidence>
<feature type="region of interest" description="Disordered" evidence="1">
    <location>
        <begin position="94"/>
        <end position="222"/>
    </location>
</feature>
<comment type="caution">
    <text evidence="2">The sequence shown here is derived from an EMBL/GenBank/DDBJ whole genome shotgun (WGS) entry which is preliminary data.</text>
</comment>
<protein>
    <recommendedName>
        <fullName evidence="4">Myb/SANT-like domain-containing protein</fullName>
    </recommendedName>
</protein>
<evidence type="ECO:0008006" key="4">
    <source>
        <dbReference type="Google" id="ProtNLM"/>
    </source>
</evidence>
<keyword evidence="3" id="KW-1185">Reference proteome</keyword>
<feature type="compositionally biased region" description="Polar residues" evidence="1">
    <location>
        <begin position="104"/>
        <end position="115"/>
    </location>
</feature>
<reference evidence="2" key="1">
    <citation type="submission" date="2020-05" db="EMBL/GenBank/DDBJ databases">
        <title>Mycena genomes resolve the evolution of fungal bioluminescence.</title>
        <authorList>
            <person name="Tsai I.J."/>
        </authorList>
    </citation>
    <scope>NUCLEOTIDE SEQUENCE</scope>
    <source>
        <strain evidence="2">CCC161011</strain>
    </source>
</reference>
<name>A0A8H6Z4L4_9AGAR</name>
<proteinExistence type="predicted"/>
<organism evidence="2 3">
    <name type="scientific">Mycena venus</name>
    <dbReference type="NCBI Taxonomy" id="2733690"/>
    <lineage>
        <taxon>Eukaryota</taxon>
        <taxon>Fungi</taxon>
        <taxon>Dikarya</taxon>
        <taxon>Basidiomycota</taxon>
        <taxon>Agaricomycotina</taxon>
        <taxon>Agaricomycetes</taxon>
        <taxon>Agaricomycetidae</taxon>
        <taxon>Agaricales</taxon>
        <taxon>Marasmiineae</taxon>
        <taxon>Mycenaceae</taxon>
        <taxon>Mycena</taxon>
    </lineage>
</organism>
<sequence>MVPVKDQVKIISKMNNLKEIFEIYLFVEKFSGTGWDDDEKHAVNTKEYIEDFVKTHGKKFARCFKKACPFYAELDELYEGLRNRATGDHVVHLPQKCRRKSQKENPSQPESSTAATKAALSVPADDSVTHNEDRTPMATMNGTLDESITTNDEQSGAGSGARLYDDELRLSPAKLSSKRIRAESNDDDAPDAADPKGKRRHHKSDSSNGSTARRNAEAGSQLARSVENLSAAILKPITTTEDMSHVDNIMQILDDSTLLPPDPRGRLFNIVVTALTSSHTRARIFILATDTSRRKAIIAGILEDARVEVPDDY</sequence>
<accession>A0A8H6Z4L4</accession>
<dbReference type="Proteomes" id="UP000620124">
    <property type="component" value="Unassembled WGS sequence"/>
</dbReference>
<evidence type="ECO:0000256" key="1">
    <source>
        <dbReference type="SAM" id="MobiDB-lite"/>
    </source>
</evidence>
<dbReference type="OrthoDB" id="2905798at2759"/>
<feature type="compositionally biased region" description="Polar residues" evidence="1">
    <location>
        <begin position="138"/>
        <end position="156"/>
    </location>
</feature>
<dbReference type="AlphaFoldDB" id="A0A8H6Z4L4"/>